<dbReference type="SUPFAM" id="SSF51445">
    <property type="entry name" value="(Trans)glycosidases"/>
    <property type="match status" value="1"/>
</dbReference>
<dbReference type="PANTHER" id="PTHR11452:SF75">
    <property type="entry name" value="ALPHA-GALACTOSIDASE MEL1"/>
    <property type="match status" value="1"/>
</dbReference>
<dbReference type="GO" id="GO:0004553">
    <property type="term" value="F:hydrolase activity, hydrolyzing O-glycosyl compounds"/>
    <property type="evidence" value="ECO:0007669"/>
    <property type="project" value="InterPro"/>
</dbReference>
<evidence type="ECO:0000256" key="4">
    <source>
        <dbReference type="SAM" id="MobiDB-lite"/>
    </source>
</evidence>
<comment type="caution">
    <text evidence="6">The sequence shown here is derived from an EMBL/GenBank/DDBJ whole genome shotgun (WGS) entry which is preliminary data.</text>
</comment>
<keyword evidence="7" id="KW-1185">Reference proteome</keyword>
<dbReference type="Gene3D" id="3.20.20.70">
    <property type="entry name" value="Aldolase class I"/>
    <property type="match status" value="2"/>
</dbReference>
<comment type="similarity">
    <text evidence="1">Belongs to the glycosyl hydrolase 27 family.</text>
</comment>
<dbReference type="OrthoDB" id="5795902at2759"/>
<evidence type="ECO:0000313" key="6">
    <source>
        <dbReference type="EMBL" id="GBG35003.1"/>
    </source>
</evidence>
<proteinExistence type="inferred from homology"/>
<feature type="compositionally biased region" description="Polar residues" evidence="4">
    <location>
        <begin position="365"/>
        <end position="386"/>
    </location>
</feature>
<gene>
    <name evidence="6" type="ORF">FCC1311_112252</name>
</gene>
<dbReference type="GO" id="GO:0005975">
    <property type="term" value="P:carbohydrate metabolic process"/>
    <property type="evidence" value="ECO:0007669"/>
    <property type="project" value="InterPro"/>
</dbReference>
<feature type="region of interest" description="Disordered" evidence="4">
    <location>
        <begin position="327"/>
        <end position="395"/>
    </location>
</feature>
<keyword evidence="5" id="KW-0732">Signal</keyword>
<evidence type="ECO:0000256" key="1">
    <source>
        <dbReference type="ARBA" id="ARBA00009743"/>
    </source>
</evidence>
<feature type="signal peptide" evidence="5">
    <location>
        <begin position="1"/>
        <end position="22"/>
    </location>
</feature>
<accession>A0A2R5H1P1</accession>
<dbReference type="InterPro" id="IPR002241">
    <property type="entry name" value="Glyco_hydro_27"/>
</dbReference>
<feature type="chain" id="PRO_5015361120" description="Apple domain-containing protein" evidence="5">
    <location>
        <begin position="23"/>
        <end position="395"/>
    </location>
</feature>
<keyword evidence="2" id="KW-0378">Hydrolase</keyword>
<evidence type="ECO:0000256" key="5">
    <source>
        <dbReference type="SAM" id="SignalP"/>
    </source>
</evidence>
<dbReference type="PANTHER" id="PTHR11452">
    <property type="entry name" value="ALPHA-GALACTOSIDASE/ALPHA-N-ACETYLGALACTOSAMINIDASE"/>
    <property type="match status" value="1"/>
</dbReference>
<dbReference type="Proteomes" id="UP000241890">
    <property type="component" value="Unassembled WGS sequence"/>
</dbReference>
<name>A0A2R5H1P1_9STRA</name>
<dbReference type="InterPro" id="IPR017853">
    <property type="entry name" value="GH"/>
</dbReference>
<organism evidence="6 7">
    <name type="scientific">Hondaea fermentalgiana</name>
    <dbReference type="NCBI Taxonomy" id="2315210"/>
    <lineage>
        <taxon>Eukaryota</taxon>
        <taxon>Sar</taxon>
        <taxon>Stramenopiles</taxon>
        <taxon>Bigyra</taxon>
        <taxon>Labyrinthulomycetes</taxon>
        <taxon>Thraustochytrida</taxon>
        <taxon>Thraustochytriidae</taxon>
        <taxon>Hondaea</taxon>
    </lineage>
</organism>
<evidence type="ECO:0000256" key="2">
    <source>
        <dbReference type="ARBA" id="ARBA00022801"/>
    </source>
</evidence>
<dbReference type="InParanoid" id="A0A2R5H1P1"/>
<keyword evidence="3" id="KW-0326">Glycosidase</keyword>
<dbReference type="AlphaFoldDB" id="A0A2R5H1P1"/>
<sequence>MLYNPALFAKLIVISTLLYVKSVDVTGQDVLVHDPDAFLRKLGDTTSEETYKMIILRDVICSEDPVTAAQTVDSVDDCHDARIANWLSKSFTYDASTKECTLYGQCVNTEAAATSQIGNMYLYRTHNAPRLGWSSWMAYYGDFTHDEGVEQATLMKSMGFYDIGYKTIHIDGTCRFLRPSHFKKDHKGITMTQNLDFAHWGAWIVLSSPIFISTRLGQCTDAVIELMLNTEILAINQEWSGDPGTVELIKYQSRKHYFLRKVVTTYNTTKEHMIFIDYASSKTSKEYDVDTPVSKYCTSGYDDIKTYWNRGGSNDYYRSNLRNASSAEFSDDSDSRSHGSPDEGPVSNAQTNKGAYGRGRDFVPNQLSNQKANQEADSTANSQTESRSFESERFR</sequence>
<evidence type="ECO:0000256" key="3">
    <source>
        <dbReference type="ARBA" id="ARBA00023295"/>
    </source>
</evidence>
<evidence type="ECO:0008006" key="8">
    <source>
        <dbReference type="Google" id="ProtNLM"/>
    </source>
</evidence>
<evidence type="ECO:0000313" key="7">
    <source>
        <dbReference type="Proteomes" id="UP000241890"/>
    </source>
</evidence>
<protein>
    <recommendedName>
        <fullName evidence="8">Apple domain-containing protein</fullName>
    </recommendedName>
</protein>
<reference evidence="6 7" key="1">
    <citation type="submission" date="2017-12" db="EMBL/GenBank/DDBJ databases">
        <title>Sequencing, de novo assembly and annotation of complete genome of a new Thraustochytrid species, strain FCC1311.</title>
        <authorList>
            <person name="Sedici K."/>
            <person name="Godart F."/>
            <person name="Aiese Cigliano R."/>
            <person name="Sanseverino W."/>
            <person name="Barakat M."/>
            <person name="Ortet P."/>
            <person name="Marechal E."/>
            <person name="Cagnac O."/>
            <person name="Amato A."/>
        </authorList>
    </citation>
    <scope>NUCLEOTIDE SEQUENCE [LARGE SCALE GENOMIC DNA]</scope>
</reference>
<dbReference type="InterPro" id="IPR013785">
    <property type="entry name" value="Aldolase_TIM"/>
</dbReference>
<dbReference type="EMBL" id="BEYU01000248">
    <property type="protein sequence ID" value="GBG35003.1"/>
    <property type="molecule type" value="Genomic_DNA"/>
</dbReference>